<dbReference type="PANTHER" id="PTHR46322">
    <property type="entry name" value="PUROMYCIN-SENSITIVE AMINOPEPTIDASE"/>
    <property type="match status" value="1"/>
</dbReference>
<protein>
    <submittedName>
        <fullName evidence="7">M1 family metallopeptidase</fullName>
    </submittedName>
</protein>
<dbReference type="Proteomes" id="UP000570823">
    <property type="component" value="Unassembled WGS sequence"/>
</dbReference>
<evidence type="ECO:0000256" key="2">
    <source>
        <dbReference type="SAM" id="MobiDB-lite"/>
    </source>
</evidence>
<feature type="domain" description="Peptidase M1 alanyl aminopeptidase Ig-like fold" evidence="4">
    <location>
        <begin position="508"/>
        <end position="593"/>
    </location>
</feature>
<gene>
    <name evidence="7" type="ORF">HWN36_02430</name>
</gene>
<dbReference type="GO" id="GO:0008270">
    <property type="term" value="F:zinc ion binding"/>
    <property type="evidence" value="ECO:0007669"/>
    <property type="project" value="InterPro"/>
</dbReference>
<feature type="domain" description="Peptidase M1 alanyl aminopeptidase C-terminal" evidence="5">
    <location>
        <begin position="601"/>
        <end position="898"/>
    </location>
</feature>
<dbReference type="PANTHER" id="PTHR46322:SF1">
    <property type="entry name" value="PUROMYCIN-SENSITIVE AMINOPEPTIDASE"/>
    <property type="match status" value="1"/>
</dbReference>
<dbReference type="Pfam" id="PF01433">
    <property type="entry name" value="Peptidase_M1"/>
    <property type="match status" value="1"/>
</dbReference>
<dbReference type="InterPro" id="IPR045357">
    <property type="entry name" value="Aminopeptidase_N-like_N"/>
</dbReference>
<dbReference type="Gene3D" id="1.10.390.10">
    <property type="entry name" value="Neutral Protease Domain 2"/>
    <property type="match status" value="1"/>
</dbReference>
<proteinExistence type="predicted"/>
<dbReference type="InterPro" id="IPR042097">
    <property type="entry name" value="Aminopeptidase_N-like_N_sf"/>
</dbReference>
<keyword evidence="1" id="KW-0031">Aminopeptidase</keyword>
<evidence type="ECO:0000259" key="6">
    <source>
        <dbReference type="Pfam" id="PF17900"/>
    </source>
</evidence>
<dbReference type="EMBL" id="JABXWR010000001">
    <property type="protein sequence ID" value="NVO66192.1"/>
    <property type="molecule type" value="Genomic_DNA"/>
</dbReference>
<dbReference type="OrthoDB" id="139771at2157"/>
<dbReference type="InterPro" id="IPR012779">
    <property type="entry name" value="Peptidase_M1_pepN"/>
</dbReference>
<dbReference type="Pfam" id="PF17900">
    <property type="entry name" value="Peptidase_M1_N"/>
    <property type="match status" value="1"/>
</dbReference>
<feature type="domain" description="Peptidase M1 membrane alanine aminopeptidase" evidence="3">
    <location>
        <begin position="305"/>
        <end position="502"/>
    </location>
</feature>
<evidence type="ECO:0000259" key="3">
    <source>
        <dbReference type="Pfam" id="PF01433"/>
    </source>
</evidence>
<dbReference type="GO" id="GO:0004177">
    <property type="term" value="F:aminopeptidase activity"/>
    <property type="evidence" value="ECO:0007669"/>
    <property type="project" value="UniProtKB-KW"/>
</dbReference>
<dbReference type="Gene3D" id="2.60.40.1730">
    <property type="entry name" value="tricorn interacting facor f3 domain"/>
    <property type="match status" value="1"/>
</dbReference>
<keyword evidence="1" id="KW-0378">Hydrolase</keyword>
<dbReference type="InterPro" id="IPR014782">
    <property type="entry name" value="Peptidase_M1_dom"/>
</dbReference>
<dbReference type="InterPro" id="IPR035414">
    <property type="entry name" value="Peptidase_M1_pepN_Ig-like"/>
</dbReference>
<dbReference type="Gene3D" id="1.25.50.10">
    <property type="entry name" value="Peptidase M1, alanyl aminopeptidase, C-terminal domain"/>
    <property type="match status" value="1"/>
</dbReference>
<dbReference type="RefSeq" id="WP_176787909.1">
    <property type="nucleotide sequence ID" value="NZ_JABXWR010000001.1"/>
</dbReference>
<reference evidence="7 8" key="1">
    <citation type="submission" date="2020-06" db="EMBL/GenBank/DDBJ databases">
        <title>Methanofollis fontis sp. nov., a methanogen isolated from marine sediments near a cold seep at Four-Way Closure Ridge offshore southwestern Taiwan.</title>
        <authorList>
            <person name="Chen S.-C."/>
            <person name="Teng N.-H."/>
            <person name="Lin Y.-S."/>
            <person name="Lai M.-C."/>
            <person name="Chen H.-H."/>
            <person name="Wang C.-C."/>
        </authorList>
    </citation>
    <scope>NUCLEOTIDE SEQUENCE [LARGE SCALE GENOMIC DNA]</scope>
    <source>
        <strain evidence="7 8">DSM 2702</strain>
    </source>
</reference>
<sequence length="951" mass="106297">MTRLFTYYPEDFGELPVDVIHMDLTFSVRDDHTEVASRMQVRVKDAPISSLDLNARSLEVLAAQCEDYPAAVRYDRKNHRLSFTFDAPLLPGTELHLATRTRCHPSSHILEGLYYDETPAGAPPTQITQCQQWGFQRIVPCFDDMTAKCTYTTTIIADGRYTNIISNGDALSKRKPCGNGRVAITYDNTTTPMAPYLFFLGVGTYATFSRPFEYPDGRTFTLELLVPPGSNEGIARQALEVLADGVLWVYLFTGPERYQDTPLRQKFWDLCHERDRARDAGDAERLAALRETLAEGVRAIVPGYAYTGTVYREIGMQNSDYGGMENVGNTTITTNRIMPFPAMTDHAYEYMVRVKVHEYYHNLNGSEVTGKSPFELWLNEAVTVHIENAHFGFLFGEDYARIQTVIDLISPEGGTFALDAGAAAMPIEPDGFNDPNELITGVTYVKAPEFVRMIETLMGKEAFARALDRYHRRFAHGNASRQDWLDAIEEVAGRRFDDMAGVWLKQTGFPVVRMTHQYDPDARTCRIALEQETPAGAEPWTFPFVVALVDREGRDRAETTHLVTGRHEEILFEDVDAPAFVAANRGYSFYGRVIDDATPDERHLRARHDTDLVGRFCAFQSLAGAEMLRLLEDPGAVPSPAFCDLYYDLIADRSLMSAAGGQFLTVFESVEEPRFAHRYTLLHTARRRLLQGIAGRHQEGLVDLYRRYAVAPEGRSPAAIKERQVKNLILQTLAPLDTPPVRTLIREQFETATNATDRLAAFSAYMNSSAPDRDEVFEIFRVRSEGDLVSWETFLAAVAGIRAPDALSLIRKAAASPSFRIEQSNDQRALFGRFARNRVLSLETAEGREYLGEVLSGLAVVNEYNTVGALEVFGALDQMGEDDQAPLVAVLLRIMRAADPQEQPSVYNTARRLLHGAPHAVAAYTRSFGPAPELADLPHPGPVGDITDEQM</sequence>
<dbReference type="Pfam" id="PF17432">
    <property type="entry name" value="DUF3458_C"/>
    <property type="match status" value="1"/>
</dbReference>
<dbReference type="Pfam" id="PF11940">
    <property type="entry name" value="DUF3458"/>
    <property type="match status" value="1"/>
</dbReference>
<evidence type="ECO:0000256" key="1">
    <source>
        <dbReference type="ARBA" id="ARBA00022438"/>
    </source>
</evidence>
<keyword evidence="1" id="KW-0645">Protease</keyword>
<dbReference type="GO" id="GO:0008237">
    <property type="term" value="F:metallopeptidase activity"/>
    <property type="evidence" value="ECO:0007669"/>
    <property type="project" value="InterPro"/>
</dbReference>
<feature type="domain" description="Aminopeptidase N-like N-terminal" evidence="6">
    <location>
        <begin position="22"/>
        <end position="197"/>
    </location>
</feature>
<organism evidence="7 8">
    <name type="scientific">Methanofollis tationis</name>
    <dbReference type="NCBI Taxonomy" id="81417"/>
    <lineage>
        <taxon>Archaea</taxon>
        <taxon>Methanobacteriati</taxon>
        <taxon>Methanobacteriota</taxon>
        <taxon>Stenosarchaea group</taxon>
        <taxon>Methanomicrobia</taxon>
        <taxon>Methanomicrobiales</taxon>
        <taxon>Methanomicrobiaceae</taxon>
        <taxon>Methanofollis</taxon>
    </lineage>
</organism>
<evidence type="ECO:0000313" key="7">
    <source>
        <dbReference type="EMBL" id="NVO66192.1"/>
    </source>
</evidence>
<dbReference type="Gene3D" id="2.60.40.1840">
    <property type="match status" value="1"/>
</dbReference>
<dbReference type="InterPro" id="IPR024601">
    <property type="entry name" value="Peptidase_M1_pepN_C"/>
</dbReference>
<dbReference type="AlphaFoldDB" id="A0A7K4HLZ8"/>
<feature type="region of interest" description="Disordered" evidence="2">
    <location>
        <begin position="932"/>
        <end position="951"/>
    </location>
</feature>
<comment type="caution">
    <text evidence="7">The sequence shown here is derived from an EMBL/GenBank/DDBJ whole genome shotgun (WGS) entry which is preliminary data.</text>
</comment>
<name>A0A7K4HLZ8_9EURY</name>
<evidence type="ECO:0000259" key="5">
    <source>
        <dbReference type="Pfam" id="PF17432"/>
    </source>
</evidence>
<dbReference type="InterPro" id="IPR037144">
    <property type="entry name" value="Peptidase_M1_pepN_C_sf"/>
</dbReference>
<dbReference type="InterPro" id="IPR027268">
    <property type="entry name" value="Peptidase_M4/M1_CTD_sf"/>
</dbReference>
<evidence type="ECO:0000313" key="8">
    <source>
        <dbReference type="Proteomes" id="UP000570823"/>
    </source>
</evidence>
<dbReference type="SUPFAM" id="SSF55486">
    <property type="entry name" value="Metalloproteases ('zincins'), catalytic domain"/>
    <property type="match status" value="1"/>
</dbReference>
<dbReference type="SUPFAM" id="SSF63737">
    <property type="entry name" value="Leukotriene A4 hydrolase N-terminal domain"/>
    <property type="match status" value="1"/>
</dbReference>
<accession>A0A7K4HLZ8</accession>
<keyword evidence="8" id="KW-1185">Reference proteome</keyword>
<dbReference type="InterPro" id="IPR038438">
    <property type="entry name" value="PepN_Ig-like_sf"/>
</dbReference>
<evidence type="ECO:0000259" key="4">
    <source>
        <dbReference type="Pfam" id="PF11940"/>
    </source>
</evidence>